<proteinExistence type="predicted"/>
<dbReference type="Proteomes" id="UP000287651">
    <property type="component" value="Unassembled WGS sequence"/>
</dbReference>
<sequence>VEFRSVFHTPSQKFKILAIPNILAHGKTYEHNFMKKCDDHKLCATSRAKSSFDRFFTHHLRNSKYWPSQRTSTWEIVRAWFREKT</sequence>
<comment type="caution">
    <text evidence="1">The sequence shown here is derived from an EMBL/GenBank/DDBJ whole genome shotgun (WGS) entry which is preliminary data.</text>
</comment>
<feature type="non-terminal residue" evidence="1">
    <location>
        <position position="1"/>
    </location>
</feature>
<evidence type="ECO:0000313" key="1">
    <source>
        <dbReference type="EMBL" id="RRT48871.1"/>
    </source>
</evidence>
<dbReference type="AlphaFoldDB" id="A0A426YAV7"/>
<protein>
    <submittedName>
        <fullName evidence="1">Uncharacterized protein</fullName>
    </submittedName>
</protein>
<organism evidence="1 2">
    <name type="scientific">Ensete ventricosum</name>
    <name type="common">Abyssinian banana</name>
    <name type="synonym">Musa ensete</name>
    <dbReference type="NCBI Taxonomy" id="4639"/>
    <lineage>
        <taxon>Eukaryota</taxon>
        <taxon>Viridiplantae</taxon>
        <taxon>Streptophyta</taxon>
        <taxon>Embryophyta</taxon>
        <taxon>Tracheophyta</taxon>
        <taxon>Spermatophyta</taxon>
        <taxon>Magnoliopsida</taxon>
        <taxon>Liliopsida</taxon>
        <taxon>Zingiberales</taxon>
        <taxon>Musaceae</taxon>
        <taxon>Ensete</taxon>
    </lineage>
</organism>
<name>A0A426YAV7_ENSVE</name>
<gene>
    <name evidence="1" type="ORF">B296_00050071</name>
</gene>
<evidence type="ECO:0000313" key="2">
    <source>
        <dbReference type="Proteomes" id="UP000287651"/>
    </source>
</evidence>
<accession>A0A426YAV7</accession>
<reference evidence="1 2" key="1">
    <citation type="journal article" date="2014" name="Agronomy (Basel)">
        <title>A Draft Genome Sequence for Ensete ventricosum, the Drought-Tolerant Tree Against Hunger.</title>
        <authorList>
            <person name="Harrison J."/>
            <person name="Moore K.A."/>
            <person name="Paszkiewicz K."/>
            <person name="Jones T."/>
            <person name="Grant M."/>
            <person name="Ambacheew D."/>
            <person name="Muzemil S."/>
            <person name="Studholme D.J."/>
        </authorList>
    </citation>
    <scope>NUCLEOTIDE SEQUENCE [LARGE SCALE GENOMIC DNA]</scope>
</reference>
<dbReference type="EMBL" id="AMZH03013678">
    <property type="protein sequence ID" value="RRT48871.1"/>
    <property type="molecule type" value="Genomic_DNA"/>
</dbReference>